<sequence>MISIPFSLILSFVMSNCRWRTNLISDTISVFERPFFFHKSQGASTTFRMPTQSTMKELNKPTSHNCNKEPQMLCFHSLLYQRHKMYSQILYLVA</sequence>
<reference evidence="1" key="1">
    <citation type="submission" date="2018-02" db="EMBL/GenBank/DDBJ databases">
        <title>Rhizophora mucronata_Transcriptome.</title>
        <authorList>
            <person name="Meera S.P."/>
            <person name="Sreeshan A."/>
            <person name="Augustine A."/>
        </authorList>
    </citation>
    <scope>NUCLEOTIDE SEQUENCE</scope>
    <source>
        <tissue evidence="1">Leaf</tissue>
    </source>
</reference>
<name>A0A2P2PZM5_RHIMU</name>
<dbReference type="EMBL" id="GGEC01079694">
    <property type="protein sequence ID" value="MBX60178.1"/>
    <property type="molecule type" value="Transcribed_RNA"/>
</dbReference>
<accession>A0A2P2PZM5</accession>
<evidence type="ECO:0000313" key="1">
    <source>
        <dbReference type="EMBL" id="MBX60178.1"/>
    </source>
</evidence>
<protein>
    <submittedName>
        <fullName evidence="1">Uncharacterized protein</fullName>
    </submittedName>
</protein>
<proteinExistence type="predicted"/>
<dbReference type="AlphaFoldDB" id="A0A2P2PZM5"/>
<organism evidence="1">
    <name type="scientific">Rhizophora mucronata</name>
    <name type="common">Asiatic mangrove</name>
    <dbReference type="NCBI Taxonomy" id="61149"/>
    <lineage>
        <taxon>Eukaryota</taxon>
        <taxon>Viridiplantae</taxon>
        <taxon>Streptophyta</taxon>
        <taxon>Embryophyta</taxon>
        <taxon>Tracheophyta</taxon>
        <taxon>Spermatophyta</taxon>
        <taxon>Magnoliopsida</taxon>
        <taxon>eudicotyledons</taxon>
        <taxon>Gunneridae</taxon>
        <taxon>Pentapetalae</taxon>
        <taxon>rosids</taxon>
        <taxon>fabids</taxon>
        <taxon>Malpighiales</taxon>
        <taxon>Rhizophoraceae</taxon>
        <taxon>Rhizophora</taxon>
    </lineage>
</organism>